<dbReference type="Proteomes" id="UP000478052">
    <property type="component" value="Unassembled WGS sequence"/>
</dbReference>
<name>A0A6G0YLQ6_APHCR</name>
<comment type="caution">
    <text evidence="1">The sequence shown here is derived from an EMBL/GenBank/DDBJ whole genome shotgun (WGS) entry which is preliminary data.</text>
</comment>
<organism evidence="1 2">
    <name type="scientific">Aphis craccivora</name>
    <name type="common">Cowpea aphid</name>
    <dbReference type="NCBI Taxonomy" id="307492"/>
    <lineage>
        <taxon>Eukaryota</taxon>
        <taxon>Metazoa</taxon>
        <taxon>Ecdysozoa</taxon>
        <taxon>Arthropoda</taxon>
        <taxon>Hexapoda</taxon>
        <taxon>Insecta</taxon>
        <taxon>Pterygota</taxon>
        <taxon>Neoptera</taxon>
        <taxon>Paraneoptera</taxon>
        <taxon>Hemiptera</taxon>
        <taxon>Sternorrhyncha</taxon>
        <taxon>Aphidomorpha</taxon>
        <taxon>Aphidoidea</taxon>
        <taxon>Aphididae</taxon>
        <taxon>Aphidini</taxon>
        <taxon>Aphis</taxon>
        <taxon>Aphis</taxon>
    </lineage>
</organism>
<evidence type="ECO:0000313" key="1">
    <source>
        <dbReference type="EMBL" id="KAF0758266.1"/>
    </source>
</evidence>
<accession>A0A6G0YLQ6</accession>
<evidence type="ECO:0000313" key="2">
    <source>
        <dbReference type="Proteomes" id="UP000478052"/>
    </source>
</evidence>
<keyword evidence="2" id="KW-1185">Reference proteome</keyword>
<dbReference type="EMBL" id="VUJU01003342">
    <property type="protein sequence ID" value="KAF0758266.1"/>
    <property type="molecule type" value="Genomic_DNA"/>
</dbReference>
<reference evidence="1 2" key="1">
    <citation type="submission" date="2019-08" db="EMBL/GenBank/DDBJ databases">
        <title>Whole genome of Aphis craccivora.</title>
        <authorList>
            <person name="Voronova N.V."/>
            <person name="Shulinski R.S."/>
            <person name="Bandarenka Y.V."/>
            <person name="Zhorov D.G."/>
            <person name="Warner D."/>
        </authorList>
    </citation>
    <scope>NUCLEOTIDE SEQUENCE [LARGE SCALE GENOMIC DNA]</scope>
    <source>
        <strain evidence="1">180601</strain>
        <tissue evidence="1">Whole Body</tissue>
    </source>
</reference>
<gene>
    <name evidence="1" type="ORF">FWK35_00014753</name>
</gene>
<sequence>CVLLFFVCSVRAYGITCQNNSSISNFGVCFRWRSEYPWYIIEVNIFQQFLKKSGKTKNNVMEKREFLSKASFR</sequence>
<protein>
    <submittedName>
        <fullName evidence="1">Uncharacterized protein</fullName>
    </submittedName>
</protein>
<proteinExistence type="predicted"/>
<dbReference type="AlphaFoldDB" id="A0A6G0YLQ6"/>
<feature type="non-terminal residue" evidence="1">
    <location>
        <position position="1"/>
    </location>
</feature>